<evidence type="ECO:0000313" key="15">
    <source>
        <dbReference type="Proteomes" id="UP000248806"/>
    </source>
</evidence>
<keyword evidence="5" id="KW-0732">Signal</keyword>
<feature type="region of interest" description="Disordered" evidence="11">
    <location>
        <begin position="206"/>
        <end position="227"/>
    </location>
</feature>
<comment type="catalytic activity">
    <reaction evidence="9">
        <text>L-threonyl-[protein] + ATP = O-phospho-L-threonyl-[protein] + ADP + H(+)</text>
        <dbReference type="Rhea" id="RHEA:46608"/>
        <dbReference type="Rhea" id="RHEA-COMP:11060"/>
        <dbReference type="Rhea" id="RHEA-COMP:11605"/>
        <dbReference type="ChEBI" id="CHEBI:15378"/>
        <dbReference type="ChEBI" id="CHEBI:30013"/>
        <dbReference type="ChEBI" id="CHEBI:30616"/>
        <dbReference type="ChEBI" id="CHEBI:61977"/>
        <dbReference type="ChEBI" id="CHEBI:456216"/>
        <dbReference type="EC" id="2.7.11.1"/>
    </reaction>
</comment>
<dbReference type="InterPro" id="IPR028082">
    <property type="entry name" value="Peripla_BP_I"/>
</dbReference>
<keyword evidence="12" id="KW-0472">Membrane</keyword>
<dbReference type="InterPro" id="IPR028081">
    <property type="entry name" value="Leu-bd"/>
</dbReference>
<dbReference type="AlphaFoldDB" id="A0A326UE08"/>
<evidence type="ECO:0000256" key="5">
    <source>
        <dbReference type="ARBA" id="ARBA00022729"/>
    </source>
</evidence>
<organism evidence="14 15">
    <name type="scientific">Thermosporothrix hazakensis</name>
    <dbReference type="NCBI Taxonomy" id="644383"/>
    <lineage>
        <taxon>Bacteria</taxon>
        <taxon>Bacillati</taxon>
        <taxon>Chloroflexota</taxon>
        <taxon>Ktedonobacteria</taxon>
        <taxon>Ktedonobacterales</taxon>
        <taxon>Thermosporotrichaceae</taxon>
        <taxon>Thermosporothrix</taxon>
    </lineage>
</organism>
<dbReference type="Gene3D" id="3.30.200.20">
    <property type="entry name" value="Phosphorylase Kinase, domain 1"/>
    <property type="match status" value="1"/>
</dbReference>
<dbReference type="PANTHER" id="PTHR24363">
    <property type="entry name" value="SERINE/THREONINE PROTEIN KINASE"/>
    <property type="match status" value="1"/>
</dbReference>
<protein>
    <recommendedName>
        <fullName evidence="2">non-specific serine/threonine protein kinase</fullName>
        <ecNumber evidence="2">2.7.11.1</ecNumber>
    </recommendedName>
</protein>
<dbReference type="InterPro" id="IPR011009">
    <property type="entry name" value="Kinase-like_dom_sf"/>
</dbReference>
<dbReference type="EC" id="2.7.11.1" evidence="2"/>
<dbReference type="OrthoDB" id="136386at2"/>
<dbReference type="SUPFAM" id="SSF56112">
    <property type="entry name" value="Protein kinase-like (PK-like)"/>
    <property type="match status" value="1"/>
</dbReference>
<dbReference type="EMBL" id="QKUF01000001">
    <property type="protein sequence ID" value="PZW36832.1"/>
    <property type="molecule type" value="Genomic_DNA"/>
</dbReference>
<dbReference type="CDD" id="cd14014">
    <property type="entry name" value="STKc_PknB_like"/>
    <property type="match status" value="1"/>
</dbReference>
<dbReference type="PROSITE" id="PS00108">
    <property type="entry name" value="PROTEIN_KINASE_ST"/>
    <property type="match status" value="1"/>
</dbReference>
<dbReference type="Pfam" id="PF13458">
    <property type="entry name" value="Peripla_BP_6"/>
    <property type="match status" value="1"/>
</dbReference>
<comment type="caution">
    <text evidence="14">The sequence shown here is derived from an EMBL/GenBank/DDBJ whole genome shotgun (WGS) entry which is preliminary data.</text>
</comment>
<dbReference type="InterPro" id="IPR008271">
    <property type="entry name" value="Ser/Thr_kinase_AS"/>
</dbReference>
<dbReference type="Pfam" id="PF00069">
    <property type="entry name" value="Pkinase"/>
    <property type="match status" value="1"/>
</dbReference>
<keyword evidence="7 14" id="KW-0418">Kinase</keyword>
<keyword evidence="12" id="KW-1133">Transmembrane helix</keyword>
<keyword evidence="8" id="KW-0067">ATP-binding</keyword>
<evidence type="ECO:0000256" key="2">
    <source>
        <dbReference type="ARBA" id="ARBA00012513"/>
    </source>
</evidence>
<evidence type="ECO:0000256" key="1">
    <source>
        <dbReference type="ARBA" id="ARBA00010062"/>
    </source>
</evidence>
<keyword evidence="6" id="KW-0547">Nucleotide-binding</keyword>
<gene>
    <name evidence="14" type="ORF">EI42_01018</name>
</gene>
<dbReference type="InterPro" id="IPR000719">
    <property type="entry name" value="Prot_kinase_dom"/>
</dbReference>
<evidence type="ECO:0000259" key="13">
    <source>
        <dbReference type="PROSITE" id="PS50011"/>
    </source>
</evidence>
<evidence type="ECO:0000256" key="12">
    <source>
        <dbReference type="SAM" id="Phobius"/>
    </source>
</evidence>
<keyword evidence="15" id="KW-1185">Reference proteome</keyword>
<keyword evidence="4" id="KW-0808">Transferase</keyword>
<keyword evidence="3 14" id="KW-0723">Serine/threonine-protein kinase</keyword>
<dbReference type="Gene3D" id="1.10.510.10">
    <property type="entry name" value="Transferase(Phosphotransferase) domain 1"/>
    <property type="match status" value="1"/>
</dbReference>
<evidence type="ECO:0000256" key="6">
    <source>
        <dbReference type="ARBA" id="ARBA00022741"/>
    </source>
</evidence>
<dbReference type="GO" id="GO:0004674">
    <property type="term" value="F:protein serine/threonine kinase activity"/>
    <property type="evidence" value="ECO:0007669"/>
    <property type="project" value="UniProtKB-KW"/>
</dbReference>
<feature type="domain" description="Protein kinase" evidence="13">
    <location>
        <begin position="48"/>
        <end position="305"/>
    </location>
</feature>
<dbReference type="Gene3D" id="3.40.50.2300">
    <property type="match status" value="2"/>
</dbReference>
<evidence type="ECO:0000256" key="7">
    <source>
        <dbReference type="ARBA" id="ARBA00022777"/>
    </source>
</evidence>
<comment type="similarity">
    <text evidence="1">Belongs to the leucine-binding protein family.</text>
</comment>
<name>A0A326UE08_THEHA</name>
<evidence type="ECO:0000256" key="10">
    <source>
        <dbReference type="ARBA" id="ARBA00048679"/>
    </source>
</evidence>
<dbReference type="RefSeq" id="WP_111319424.1">
    <property type="nucleotide sequence ID" value="NZ_BIFX01000001.1"/>
</dbReference>
<evidence type="ECO:0000313" key="14">
    <source>
        <dbReference type="EMBL" id="PZW36832.1"/>
    </source>
</evidence>
<comment type="catalytic activity">
    <reaction evidence="10">
        <text>L-seryl-[protein] + ATP = O-phospho-L-seryl-[protein] + ADP + H(+)</text>
        <dbReference type="Rhea" id="RHEA:17989"/>
        <dbReference type="Rhea" id="RHEA-COMP:9863"/>
        <dbReference type="Rhea" id="RHEA-COMP:11604"/>
        <dbReference type="ChEBI" id="CHEBI:15378"/>
        <dbReference type="ChEBI" id="CHEBI:29999"/>
        <dbReference type="ChEBI" id="CHEBI:30616"/>
        <dbReference type="ChEBI" id="CHEBI:83421"/>
        <dbReference type="ChEBI" id="CHEBI:456216"/>
        <dbReference type="EC" id="2.7.11.1"/>
    </reaction>
</comment>
<evidence type="ECO:0000256" key="8">
    <source>
        <dbReference type="ARBA" id="ARBA00022840"/>
    </source>
</evidence>
<evidence type="ECO:0000256" key="9">
    <source>
        <dbReference type="ARBA" id="ARBA00047899"/>
    </source>
</evidence>
<dbReference type="GO" id="GO:0005524">
    <property type="term" value="F:ATP binding"/>
    <property type="evidence" value="ECO:0007669"/>
    <property type="project" value="UniProtKB-KW"/>
</dbReference>
<dbReference type="SUPFAM" id="SSF53822">
    <property type="entry name" value="Periplasmic binding protein-like I"/>
    <property type="match status" value="1"/>
</dbReference>
<dbReference type="PROSITE" id="PS50011">
    <property type="entry name" value="PROTEIN_KINASE_DOM"/>
    <property type="match status" value="1"/>
</dbReference>
<feature type="transmembrane region" description="Helical" evidence="12">
    <location>
        <begin position="384"/>
        <end position="407"/>
    </location>
</feature>
<dbReference type="Proteomes" id="UP000248806">
    <property type="component" value="Unassembled WGS sequence"/>
</dbReference>
<dbReference type="PANTHER" id="PTHR24363:SF0">
    <property type="entry name" value="SERINE_THREONINE KINASE LIKE DOMAIN CONTAINING 1"/>
    <property type="match status" value="1"/>
</dbReference>
<accession>A0A326UE08</accession>
<proteinExistence type="inferred from homology"/>
<reference evidence="14 15" key="1">
    <citation type="submission" date="2018-06" db="EMBL/GenBank/DDBJ databases">
        <title>Genomic Encyclopedia of Archaeal and Bacterial Type Strains, Phase II (KMG-II): from individual species to whole genera.</title>
        <authorList>
            <person name="Goeker M."/>
        </authorList>
    </citation>
    <scope>NUCLEOTIDE SEQUENCE [LARGE SCALE GENOMIC DNA]</scope>
    <source>
        <strain evidence="14 15">ATCC BAA-1881</strain>
    </source>
</reference>
<evidence type="ECO:0000256" key="4">
    <source>
        <dbReference type="ARBA" id="ARBA00022679"/>
    </source>
</evidence>
<evidence type="ECO:0000256" key="11">
    <source>
        <dbReference type="SAM" id="MobiDB-lite"/>
    </source>
</evidence>
<sequence length="884" mass="96579">MVCPYCNAPMRDGSRFCGRCGRHIGQERRVSSSTGALTPGTRLQGGRYSIKKVLGDGGAGSALLAIDVRLDKQVVIKELLSNEADVAEWQEEVKHFKQEVALLAHVDHPLMPGVTDHFQEGMRYFMAQEFIEGETLEERLQTLRHPLQERDVLLYVSDILDLLAYLARLPTPLIHRDIKPANIILSDDEQGVHLVDFGIARAEQNKHERRKRTERFGTAGYAPPELYQGEADPRSDLYALAATMHHVLTNRDPRNYPPFLYPSVRSLNPQLSPELEQVLERALLRDKEQRYQSAAAMKQEIDTILRVRFGVVRDIPEVDVLPAGHIVTTAEVGGPRGGATLSVQRREQVANASFAPPPPPTDQPPLLPPIGALPTKKRRVNTGLLLLIGLLLLALLGVSIFGIFSFISPDSGQKLETAESHGIGFEMINGEKIGLSDGSVAFDVKRSGGVVKEQGAERFQKGDVSAAISLWKQASSQDTSDAETLIYLENQRVGNAPHVTIVVGTMLSGSDDEVGVGRDDLQGAYVAQKEFNDGAKLKGGVLVKLLIASSGSQNSYVTKVVQRIKEQMKQDPTIVGVMGWPLSGRALEAARLLKEVRLPMVSQTATSDDLTGISPYFFRIAPPSSVQGKAGAMYARKTLGVKKVALFQDKNDPYSQSLASDFAQEFQRLGGTIVTTVNYTIHKAETISEAMEQAMKPNPDMIYFAGYSGDVSTLLVNLPPGEMPVMGGDTLYELNGFQSSARANFHRLRFTSLAYPDEWDILAKGRPRPAFFSHYAAAFNPGGAHAPAYGYTRANNDVILSYDAMTALLLGCANVLKDGKEKVTPEALQVGLRKINGANAFQGISGQISFGADGDPLNKAIVILRVDDNGHIQMEPKIIGTYFL</sequence>
<evidence type="ECO:0000256" key="3">
    <source>
        <dbReference type="ARBA" id="ARBA00022527"/>
    </source>
</evidence>
<keyword evidence="12" id="KW-0812">Transmembrane</keyword>
<dbReference type="SMART" id="SM00220">
    <property type="entry name" value="S_TKc"/>
    <property type="match status" value="1"/>
</dbReference>